<dbReference type="InterPro" id="IPR011342">
    <property type="entry name" value="Shikimate_DH"/>
</dbReference>
<evidence type="ECO:0000259" key="11">
    <source>
        <dbReference type="Pfam" id="PF18317"/>
    </source>
</evidence>
<dbReference type="Pfam" id="PF18317">
    <property type="entry name" value="SDH_C"/>
    <property type="match status" value="1"/>
</dbReference>
<evidence type="ECO:0000256" key="6">
    <source>
        <dbReference type="ARBA" id="ARBA00023141"/>
    </source>
</evidence>
<accession>A0ABW3M3M0</accession>
<comment type="caution">
    <text evidence="12">The sequence shown here is derived from an EMBL/GenBank/DDBJ whole genome shotgun (WGS) entry which is preliminary data.</text>
</comment>
<evidence type="ECO:0000256" key="1">
    <source>
        <dbReference type="ARBA" id="ARBA00004871"/>
    </source>
</evidence>
<evidence type="ECO:0000256" key="3">
    <source>
        <dbReference type="ARBA" id="ARBA00022605"/>
    </source>
</evidence>
<feature type="domain" description="SDH C-terminal" evidence="11">
    <location>
        <begin position="242"/>
        <end position="272"/>
    </location>
</feature>
<dbReference type="InterPro" id="IPR041121">
    <property type="entry name" value="SDH_C"/>
</dbReference>
<evidence type="ECO:0000313" key="12">
    <source>
        <dbReference type="EMBL" id="MFD1043974.1"/>
    </source>
</evidence>
<comment type="subunit">
    <text evidence="8">Homodimer.</text>
</comment>
<dbReference type="PANTHER" id="PTHR21089">
    <property type="entry name" value="SHIKIMATE DEHYDROGENASE"/>
    <property type="match status" value="1"/>
</dbReference>
<keyword evidence="4 8" id="KW-0521">NADP</keyword>
<feature type="binding site" evidence="8">
    <location>
        <position position="88"/>
    </location>
    <ligand>
        <name>shikimate</name>
        <dbReference type="ChEBI" id="CHEBI:36208"/>
    </ligand>
</feature>
<dbReference type="SUPFAM" id="SSF53223">
    <property type="entry name" value="Aminoacid dehydrogenase-like, N-terminal domain"/>
    <property type="match status" value="1"/>
</dbReference>
<dbReference type="Proteomes" id="UP001597033">
    <property type="component" value="Unassembled WGS sequence"/>
</dbReference>
<dbReference type="Gene3D" id="3.40.50.10860">
    <property type="entry name" value="Leucine Dehydrogenase, chain A, domain 1"/>
    <property type="match status" value="1"/>
</dbReference>
<comment type="catalytic activity">
    <reaction evidence="7 8">
        <text>shikimate + NADP(+) = 3-dehydroshikimate + NADPH + H(+)</text>
        <dbReference type="Rhea" id="RHEA:17737"/>
        <dbReference type="ChEBI" id="CHEBI:15378"/>
        <dbReference type="ChEBI" id="CHEBI:16630"/>
        <dbReference type="ChEBI" id="CHEBI:36208"/>
        <dbReference type="ChEBI" id="CHEBI:57783"/>
        <dbReference type="ChEBI" id="CHEBI:58349"/>
        <dbReference type="EC" id="1.1.1.25"/>
    </reaction>
</comment>
<dbReference type="GO" id="GO:0004764">
    <property type="term" value="F:shikimate 3-dehydrogenase (NADP+) activity"/>
    <property type="evidence" value="ECO:0007669"/>
    <property type="project" value="UniProtKB-EC"/>
</dbReference>
<dbReference type="NCBIfam" id="TIGR00507">
    <property type="entry name" value="aroE"/>
    <property type="match status" value="1"/>
</dbReference>
<dbReference type="HAMAP" id="MF_00222">
    <property type="entry name" value="Shikimate_DH_AroE"/>
    <property type="match status" value="1"/>
</dbReference>
<keyword evidence="6 8" id="KW-0057">Aromatic amino acid biosynthesis</keyword>
<dbReference type="Pfam" id="PF01488">
    <property type="entry name" value="Shikimate_DH"/>
    <property type="match status" value="1"/>
</dbReference>
<comment type="pathway">
    <text evidence="1 8">Metabolic intermediate biosynthesis; chorismate biosynthesis; chorismate from D-erythrose 4-phosphate and phosphoenolpyruvate: step 4/7.</text>
</comment>
<evidence type="ECO:0000256" key="5">
    <source>
        <dbReference type="ARBA" id="ARBA00023002"/>
    </source>
</evidence>
<feature type="domain" description="Shikimate dehydrogenase substrate binding N-terminal" evidence="10">
    <location>
        <begin position="8"/>
        <end position="90"/>
    </location>
</feature>
<name>A0ABW3M3M0_9GAMM</name>
<keyword evidence="5 8" id="KW-0560">Oxidoreductase</keyword>
<feature type="binding site" evidence="8">
    <location>
        <position position="103"/>
    </location>
    <ligand>
        <name>shikimate</name>
        <dbReference type="ChEBI" id="CHEBI:36208"/>
    </ligand>
</feature>
<feature type="binding site" evidence="8">
    <location>
        <position position="220"/>
    </location>
    <ligand>
        <name>shikimate</name>
        <dbReference type="ChEBI" id="CHEBI:36208"/>
    </ligand>
</feature>
<dbReference type="InterPro" id="IPR013708">
    <property type="entry name" value="Shikimate_DH-bd_N"/>
</dbReference>
<feature type="binding site" evidence="8">
    <location>
        <begin position="16"/>
        <end position="18"/>
    </location>
    <ligand>
        <name>shikimate</name>
        <dbReference type="ChEBI" id="CHEBI:36208"/>
    </ligand>
</feature>
<keyword evidence="13" id="KW-1185">Reference proteome</keyword>
<proteinExistence type="inferred from homology"/>
<dbReference type="InterPro" id="IPR046346">
    <property type="entry name" value="Aminoacid_DH-like_N_sf"/>
</dbReference>
<organism evidence="12 13">
    <name type="scientific">Pseudoxanthomonas kaohsiungensis</name>
    <dbReference type="NCBI Taxonomy" id="283923"/>
    <lineage>
        <taxon>Bacteria</taxon>
        <taxon>Pseudomonadati</taxon>
        <taxon>Pseudomonadota</taxon>
        <taxon>Gammaproteobacteria</taxon>
        <taxon>Lysobacterales</taxon>
        <taxon>Lysobacteraceae</taxon>
        <taxon>Pseudoxanthomonas</taxon>
    </lineage>
</organism>
<dbReference type="InterPro" id="IPR022893">
    <property type="entry name" value="Shikimate_DH_fam"/>
</dbReference>
<dbReference type="Pfam" id="PF08501">
    <property type="entry name" value="Shikimate_dh_N"/>
    <property type="match status" value="1"/>
</dbReference>
<comment type="caution">
    <text evidence="8">Lacks conserved residue(s) required for the propagation of feature annotation.</text>
</comment>
<evidence type="ECO:0000256" key="8">
    <source>
        <dbReference type="HAMAP-Rule" id="MF_00222"/>
    </source>
</evidence>
<evidence type="ECO:0000313" key="13">
    <source>
        <dbReference type="Proteomes" id="UP001597033"/>
    </source>
</evidence>
<dbReference type="Gene3D" id="3.40.50.720">
    <property type="entry name" value="NAD(P)-binding Rossmann-like Domain"/>
    <property type="match status" value="1"/>
</dbReference>
<protein>
    <recommendedName>
        <fullName evidence="2 8">Shikimate dehydrogenase (NADP(+))</fullName>
        <shortName evidence="8">SDH</shortName>
        <ecNumber evidence="2 8">1.1.1.25</ecNumber>
    </recommendedName>
</protein>
<feature type="binding site" evidence="8">
    <location>
        <position position="79"/>
    </location>
    <ligand>
        <name>NADP(+)</name>
        <dbReference type="ChEBI" id="CHEBI:58349"/>
    </ligand>
</feature>
<feature type="domain" description="Quinate/shikimate 5-dehydrogenase/glutamyl-tRNA reductase" evidence="9">
    <location>
        <begin position="116"/>
        <end position="194"/>
    </location>
</feature>
<feature type="binding site" evidence="8">
    <location>
        <position position="218"/>
    </location>
    <ligand>
        <name>NADP(+)</name>
        <dbReference type="ChEBI" id="CHEBI:58349"/>
    </ligand>
</feature>
<dbReference type="InterPro" id="IPR006151">
    <property type="entry name" value="Shikm_DH/Glu-tRNA_Rdtase"/>
</dbReference>
<comment type="similarity">
    <text evidence="8">Belongs to the shikimate dehydrogenase family.</text>
</comment>
<evidence type="ECO:0000256" key="2">
    <source>
        <dbReference type="ARBA" id="ARBA00012962"/>
    </source>
</evidence>
<evidence type="ECO:0000259" key="9">
    <source>
        <dbReference type="Pfam" id="PF01488"/>
    </source>
</evidence>
<dbReference type="CDD" id="cd01065">
    <property type="entry name" value="NAD_bind_Shikimate_DH"/>
    <property type="match status" value="1"/>
</dbReference>
<feature type="binding site" evidence="8">
    <location>
        <begin position="128"/>
        <end position="132"/>
    </location>
    <ligand>
        <name>NADP(+)</name>
        <dbReference type="ChEBI" id="CHEBI:58349"/>
    </ligand>
</feature>
<dbReference type="InterPro" id="IPR036291">
    <property type="entry name" value="NAD(P)-bd_dom_sf"/>
</dbReference>
<evidence type="ECO:0000256" key="7">
    <source>
        <dbReference type="ARBA" id="ARBA00049442"/>
    </source>
</evidence>
<dbReference type="EC" id="1.1.1.25" evidence="2 8"/>
<dbReference type="SUPFAM" id="SSF51735">
    <property type="entry name" value="NAD(P)-binding Rossmann-fold domains"/>
    <property type="match status" value="1"/>
</dbReference>
<gene>
    <name evidence="8 12" type="primary">aroE</name>
    <name evidence="12" type="ORF">ACFQ2N_16600</name>
</gene>
<sequence length="282" mass="29885">MSTARYAVFGHPISHSLSPRIHSAFAHQLGIALEYTAIDAAPVDFATALERFAGEGGRGANVTLPLKEAAFALCARTSDRARRAGAVNTLTRNDGQWHGDNTDGAGLVRDLTSRQGLDLRARRALLLGAGGAARGVAPALLDAGIAELVIVNRSPERADALADALGEPERAHSRYWQDMRDLGDFELIVNATSAGRGDGNGFSAPLSLVNSRTLAVDVNYGEAAIDFLAWARAAGCHDVVDGLGMLVEQAAEAFEHWHGVRPQTDAVYAALRERDPVLVTAD</sequence>
<dbReference type="EMBL" id="JBHTKN010000017">
    <property type="protein sequence ID" value="MFD1043974.1"/>
    <property type="molecule type" value="Genomic_DNA"/>
</dbReference>
<reference evidence="13" key="1">
    <citation type="journal article" date="2019" name="Int. J. Syst. Evol. Microbiol.">
        <title>The Global Catalogue of Microorganisms (GCM) 10K type strain sequencing project: providing services to taxonomists for standard genome sequencing and annotation.</title>
        <authorList>
            <consortium name="The Broad Institute Genomics Platform"/>
            <consortium name="The Broad Institute Genome Sequencing Center for Infectious Disease"/>
            <person name="Wu L."/>
            <person name="Ma J."/>
        </authorList>
    </citation>
    <scope>NUCLEOTIDE SEQUENCE [LARGE SCALE GENOMIC DNA]</scope>
    <source>
        <strain evidence="13">CCUG 55854</strain>
    </source>
</reference>
<evidence type="ECO:0000259" key="10">
    <source>
        <dbReference type="Pfam" id="PF08501"/>
    </source>
</evidence>
<evidence type="ECO:0000256" key="4">
    <source>
        <dbReference type="ARBA" id="ARBA00022857"/>
    </source>
</evidence>
<comment type="function">
    <text evidence="8">Involved in the biosynthesis of the chorismate, which leads to the biosynthesis of aromatic amino acids. Catalyzes the reversible NADPH linked reduction of 3-dehydroshikimate (DHSA) to yield shikimate (SA).</text>
</comment>
<feature type="binding site" evidence="8">
    <location>
        <position position="63"/>
    </location>
    <ligand>
        <name>shikimate</name>
        <dbReference type="ChEBI" id="CHEBI:36208"/>
    </ligand>
</feature>
<feature type="binding site" evidence="8">
    <location>
        <position position="249"/>
    </location>
    <ligand>
        <name>shikimate</name>
        <dbReference type="ChEBI" id="CHEBI:36208"/>
    </ligand>
</feature>
<dbReference type="NCBIfam" id="NF001310">
    <property type="entry name" value="PRK00258.1-2"/>
    <property type="match status" value="1"/>
</dbReference>
<dbReference type="PANTHER" id="PTHR21089:SF1">
    <property type="entry name" value="BIFUNCTIONAL 3-DEHYDROQUINATE DEHYDRATASE_SHIKIMATE DEHYDROGENASE, CHLOROPLASTIC"/>
    <property type="match status" value="1"/>
</dbReference>
<keyword evidence="3 8" id="KW-0028">Amino-acid biosynthesis</keyword>
<feature type="active site" description="Proton acceptor" evidence="8">
    <location>
        <position position="67"/>
    </location>
</feature>
<feature type="binding site" evidence="8">
    <location>
        <position position="242"/>
    </location>
    <ligand>
        <name>NADP(+)</name>
        <dbReference type="ChEBI" id="CHEBI:58349"/>
    </ligand>
</feature>
<dbReference type="RefSeq" id="WP_162378461.1">
    <property type="nucleotide sequence ID" value="NZ_JBHTKN010000017.1"/>
</dbReference>